<feature type="compositionally biased region" description="Basic and acidic residues" evidence="1">
    <location>
        <begin position="41"/>
        <end position="50"/>
    </location>
</feature>
<evidence type="ECO:0000256" key="1">
    <source>
        <dbReference type="SAM" id="MobiDB-lite"/>
    </source>
</evidence>
<protein>
    <submittedName>
        <fullName evidence="2">Uncharacterized protein</fullName>
    </submittedName>
</protein>
<comment type="caution">
    <text evidence="2">The sequence shown here is derived from an EMBL/GenBank/DDBJ whole genome shotgun (WGS) entry which is preliminary data.</text>
</comment>
<feature type="region of interest" description="Disordered" evidence="1">
    <location>
        <begin position="18"/>
        <end position="50"/>
    </location>
</feature>
<reference evidence="2" key="1">
    <citation type="submission" date="2021-03" db="EMBL/GenBank/DDBJ databases">
        <title>Draft genome sequence of rust myrtle Austropuccinia psidii MF-1, a brazilian biotype.</title>
        <authorList>
            <person name="Quecine M.C."/>
            <person name="Pachon D.M.R."/>
            <person name="Bonatelli M.L."/>
            <person name="Correr F.H."/>
            <person name="Franceschini L.M."/>
            <person name="Leite T.F."/>
            <person name="Margarido G.R.A."/>
            <person name="Almeida C.A."/>
            <person name="Ferrarezi J.A."/>
            <person name="Labate C.A."/>
        </authorList>
    </citation>
    <scope>NUCLEOTIDE SEQUENCE</scope>
    <source>
        <strain evidence="2">MF-1</strain>
    </source>
</reference>
<name>A0A9Q3GNI5_9BASI</name>
<sequence>MVQQMILPTTVQRQIINSMQLRKSQRRNPTEDSESDSMGDTIREQSDDDKDQRAELLVEYPEETPPEIQDIQLEAGMPQETSNNNLCKHTQDAQTFLVTPNKGVAYVHGTETKMNFCFDNSQHPLIIESGVQFSIVARDYLDHHFPDLEKQLFPTKAKNFNYESGKMTSIGTIIIYIIIPHRKGDIRINPEFFVLQDAHIQGLLPGTDYQRMYGIDIYNSTNRNITIGTKKKKKI</sequence>
<organism evidence="2 3">
    <name type="scientific">Austropuccinia psidii MF-1</name>
    <dbReference type="NCBI Taxonomy" id="1389203"/>
    <lineage>
        <taxon>Eukaryota</taxon>
        <taxon>Fungi</taxon>
        <taxon>Dikarya</taxon>
        <taxon>Basidiomycota</taxon>
        <taxon>Pucciniomycotina</taxon>
        <taxon>Pucciniomycetes</taxon>
        <taxon>Pucciniales</taxon>
        <taxon>Sphaerophragmiaceae</taxon>
        <taxon>Austropuccinia</taxon>
    </lineage>
</organism>
<dbReference type="Proteomes" id="UP000765509">
    <property type="component" value="Unassembled WGS sequence"/>
</dbReference>
<gene>
    <name evidence="2" type="ORF">O181_013858</name>
</gene>
<proteinExistence type="predicted"/>
<accession>A0A9Q3GNI5</accession>
<dbReference type="EMBL" id="AVOT02003644">
    <property type="protein sequence ID" value="MBW0474143.1"/>
    <property type="molecule type" value="Genomic_DNA"/>
</dbReference>
<evidence type="ECO:0000313" key="2">
    <source>
        <dbReference type="EMBL" id="MBW0474143.1"/>
    </source>
</evidence>
<keyword evidence="3" id="KW-1185">Reference proteome</keyword>
<evidence type="ECO:0000313" key="3">
    <source>
        <dbReference type="Proteomes" id="UP000765509"/>
    </source>
</evidence>
<dbReference type="AlphaFoldDB" id="A0A9Q3GNI5"/>